<dbReference type="Gene3D" id="2.40.50.1070">
    <property type="match status" value="1"/>
</dbReference>
<dbReference type="Pfam" id="PF13847">
    <property type="entry name" value="Methyltransf_31"/>
    <property type="match status" value="1"/>
</dbReference>
<evidence type="ECO:0000256" key="4">
    <source>
        <dbReference type="ARBA" id="ARBA00047278"/>
    </source>
</evidence>
<dbReference type="HAMAP" id="MF_03056">
    <property type="entry name" value="TRM82"/>
    <property type="match status" value="1"/>
</dbReference>
<evidence type="ECO:0000256" key="3">
    <source>
        <dbReference type="ARBA" id="ARBA00022691"/>
    </source>
</evidence>
<evidence type="ECO:0000259" key="11">
    <source>
        <dbReference type="Pfam" id="PF13847"/>
    </source>
</evidence>
<dbReference type="Pfam" id="PF00400">
    <property type="entry name" value="WD40"/>
    <property type="match status" value="1"/>
</dbReference>
<comment type="similarity">
    <text evidence="9">Belongs to the class I-like SAM-binding methyltransferase superfamily. RNA M5U methyltransferase family.</text>
</comment>
<comment type="subcellular location">
    <subcellularLocation>
        <location evidence="7">Nucleus</location>
    </subcellularLocation>
</comment>
<comment type="catalytic activity">
    <reaction evidence="4">
        <text>uridine(54) in tRNA + S-adenosyl-L-methionine = 5-methyluridine(54) in tRNA + S-adenosyl-L-homocysteine + H(+)</text>
        <dbReference type="Rhea" id="RHEA:42712"/>
        <dbReference type="Rhea" id="RHEA-COMP:10167"/>
        <dbReference type="Rhea" id="RHEA-COMP:10193"/>
        <dbReference type="ChEBI" id="CHEBI:15378"/>
        <dbReference type="ChEBI" id="CHEBI:57856"/>
        <dbReference type="ChEBI" id="CHEBI:59789"/>
        <dbReference type="ChEBI" id="CHEBI:65315"/>
        <dbReference type="ChEBI" id="CHEBI:74447"/>
        <dbReference type="EC" id="2.1.1.35"/>
    </reaction>
    <physiologicalReaction direction="left-to-right" evidence="4">
        <dbReference type="Rhea" id="RHEA:42713"/>
    </physiologicalReaction>
</comment>
<evidence type="ECO:0000313" key="13">
    <source>
        <dbReference type="Proteomes" id="UP000318571"/>
    </source>
</evidence>
<comment type="similarity">
    <text evidence="7">Belongs to the WD repeat TRM82 family.</text>
</comment>
<keyword evidence="7" id="KW-0677">Repeat</keyword>
<keyword evidence="7" id="KW-0819">tRNA processing</keyword>
<feature type="binding site" evidence="9">
    <location>
        <position position="467"/>
    </location>
    <ligand>
        <name>S-adenosyl-L-methionine</name>
        <dbReference type="ChEBI" id="CHEBI:59789"/>
    </ligand>
</feature>
<comment type="function">
    <text evidence="7">Required for the formation of N(7)-methylguanine at position 46 (m7G46) in tRNA. In the complex, it is required to stabilize and induce conformational changes of the catalytic subunit.</text>
</comment>
<accession>A0A553NZ93</accession>
<dbReference type="AlphaFoldDB" id="A0A553NZ93"/>
<dbReference type="GO" id="GO:0030697">
    <property type="term" value="F:tRNA (uracil(54)-C5)-methyltransferase activity, S-adenosyl methionine-dependent"/>
    <property type="evidence" value="ECO:0007669"/>
    <property type="project" value="UniProtKB-EC"/>
</dbReference>
<keyword evidence="7" id="KW-0539">Nucleus</keyword>
<name>A0A553NZ93_TIGCA</name>
<dbReference type="GO" id="GO:0106004">
    <property type="term" value="P:tRNA (guanine-N7)-methylation"/>
    <property type="evidence" value="ECO:0007669"/>
    <property type="project" value="UniProtKB-UniRule"/>
</dbReference>
<feature type="domain" description="Methyltransferase" evidence="11">
    <location>
        <begin position="437"/>
        <end position="505"/>
    </location>
</feature>
<dbReference type="PANTHER" id="PTHR45904">
    <property type="entry name" value="TRNA (URACIL-5-)-METHYLTRANSFERASE"/>
    <property type="match status" value="1"/>
</dbReference>
<dbReference type="InterPro" id="IPR045850">
    <property type="entry name" value="TRM2_met"/>
</dbReference>
<evidence type="ECO:0000256" key="8">
    <source>
        <dbReference type="PROSITE-ProRule" id="PRU00221"/>
    </source>
</evidence>
<dbReference type="STRING" id="6832.A0A553NZ93"/>
<organism evidence="12 13">
    <name type="scientific">Tigriopus californicus</name>
    <name type="common">Marine copepod</name>
    <dbReference type="NCBI Taxonomy" id="6832"/>
    <lineage>
        <taxon>Eukaryota</taxon>
        <taxon>Metazoa</taxon>
        <taxon>Ecdysozoa</taxon>
        <taxon>Arthropoda</taxon>
        <taxon>Crustacea</taxon>
        <taxon>Multicrustacea</taxon>
        <taxon>Hexanauplia</taxon>
        <taxon>Copepoda</taxon>
        <taxon>Harpacticoida</taxon>
        <taxon>Harpacticidae</taxon>
        <taxon>Tigriopus</taxon>
    </lineage>
</organism>
<reference evidence="12 13" key="1">
    <citation type="journal article" date="2018" name="Nat. Ecol. Evol.">
        <title>Genomic signatures of mitonuclear coevolution across populations of Tigriopus californicus.</title>
        <authorList>
            <person name="Barreto F.S."/>
            <person name="Watson E.T."/>
            <person name="Lima T.G."/>
            <person name="Willett C.S."/>
            <person name="Edmands S."/>
            <person name="Li W."/>
            <person name="Burton R.S."/>
        </authorList>
    </citation>
    <scope>NUCLEOTIDE SEQUENCE [LARGE SCALE GENOMIC DNA]</scope>
    <source>
        <strain evidence="12 13">San Diego</strain>
    </source>
</reference>
<evidence type="ECO:0000313" key="12">
    <source>
        <dbReference type="EMBL" id="TRY70763.1"/>
    </source>
</evidence>
<keyword evidence="7 8" id="KW-0853">WD repeat</keyword>
<comment type="pathway">
    <text evidence="7">tRNA modification; N(7)-methylguanine-tRNA biosynthesis.</text>
</comment>
<evidence type="ECO:0000256" key="1">
    <source>
        <dbReference type="ARBA" id="ARBA00022603"/>
    </source>
</evidence>
<feature type="region of interest" description="Disordered" evidence="10">
    <location>
        <begin position="85"/>
        <end position="108"/>
    </location>
</feature>
<evidence type="ECO:0000256" key="10">
    <source>
        <dbReference type="SAM" id="MobiDB-lite"/>
    </source>
</evidence>
<dbReference type="Proteomes" id="UP000318571">
    <property type="component" value="Chromosome 9"/>
</dbReference>
<feature type="compositionally biased region" description="Low complexity" evidence="10">
    <location>
        <begin position="90"/>
        <end position="105"/>
    </location>
</feature>
<sequence length="965" mass="108112">MASLITGKGHLVLTSGLKFWPAPITSSSSSSSSHSLIIVRHLRRPRHAPSTASTASTAHLKVTDPDQLPWQVNAWDMKAQLEKEAQQLETATARPSAPTAPIAPLSTPPTPPVYVKSMRIEPYIQVQPGQGQAMKAAKEQACQELLVPFSQKAQVQTYRNVCHALQAQNRAQTTELTLANQRAVLKSNLSPFHDWPYDEELRLKSQFTAEMVLRYLRGLGPAYLDRQQTQHIYETVPSPILTAYRNRNEFMVHVGVDGAEKTVGCLLKSTQGLRCVPPDGVISLKESHRRVAHLYQAFIRQAPLKAYALPNADNPNPAGHWREMMVRSNSENQLVVAVGFNPQDLSSETVQEQKQQLIDYFSARAGDFELDIQGIYFQIKRTDSSFEVISELIHGEPHVVEELNGVKFLIRPTSKFPINLPASLNHLHLVRDMLVPSADMTVIEVGCGSGFCSLNLASQVKFWYGIDASSDCIEDAEESADLNGIKNCSFESGKALGLLRDILEEAQYQSGPLAVILDGERRGADGKVIEVLRKCEKIRNIIYLTSNGSDPNTRMNFHHLSKKARKKSKSKLKTNPWGGHFHLKNAIGVDTLPRTDVPFRAITIPDPLPPTDGKSIQPQPESSDPLTILCGRFSPDGSVLALCDDHKQMTIWNTQDWTLKRQLSLARRANQVVFHTNDIVFIADKSGDIYELDLTSTTLGDEKNPFGKVILGHLSMVLDVKMSECGHFILTSDRDEKIRITHYPNSYNIHGFCLGHEEFVSSMSLMPDKRLLSASGDGTIKIWKYLQGEEICSKLCHPDAGMDLVEVTEMNGDKKKIPPAVRQALFHQFEGHAIITVALNQYKGILVYRFDAERETFDFVQAVKTAEEIWNHAHLENGTLCILQRGQEEPLLGFQFQEGKFVPDPAFTLTPNPERDQFIQASSSCSNGLDELYKRWFDNVKDYLQRKEQRIISKKQSNKKPKLQS</sequence>
<comment type="subunit">
    <text evidence="6">Forms a heterodimer with the catalytic subunit Mettl1. Interacts with mei-P26 and weakly interacts with bgcn; required for the function or formation of the mei-P26-bgcn-bam-sxl complex. Interacts with nanos; may be involved in mei-P26-dependent derepression of the BMP signaling pathway. Interacts with Myc; the interaction may be mediated by mei-P26 and may be involved in the regulation of ribosome biogenesis.</text>
</comment>
<evidence type="ECO:0000256" key="9">
    <source>
        <dbReference type="PROSITE-ProRule" id="PRU01024"/>
    </source>
</evidence>
<evidence type="ECO:0000256" key="7">
    <source>
        <dbReference type="HAMAP-Rule" id="MF_03056"/>
    </source>
</evidence>
<comment type="function">
    <text evidence="5">Required for the Mettl1-dependent formation of N(7)-methylguanine at position 46 (m7G46) in tRNA. In the Mettl1-wuho methyltransferase complex, it is required to stabilize and induce conformational changes of the catalytic subunit. Required for binding of nanos mRNA and repression of translation by the mei-P26-bgcn-bam-sxl complex. May cooperate with mei-P26 and nanos to derepress the BMP signaling pathway. May cooperate with mei-P26 to suppress expression of a subset of microRNAs. May cooperate with mei-P26 to regulate bam expression levels in germline cells during gametogenesis. Required to promote mitosis to meiosis transition during gametogenesis. May regulate germline cell division in part by regulating ribosome biogenesis.</text>
</comment>
<dbReference type="Gene3D" id="2.130.10.10">
    <property type="entry name" value="YVTN repeat-like/Quinoprotein amine dehydrogenase"/>
    <property type="match status" value="1"/>
</dbReference>
<dbReference type="SUPFAM" id="SSF53335">
    <property type="entry name" value="S-adenosyl-L-methionine-dependent methyltransferases"/>
    <property type="match status" value="1"/>
</dbReference>
<comment type="caution">
    <text evidence="9">Lacks conserved residue(s) required for the propagation of feature annotation.</text>
</comment>
<dbReference type="InterPro" id="IPR001680">
    <property type="entry name" value="WD40_rpt"/>
</dbReference>
<dbReference type="Gene3D" id="3.40.50.150">
    <property type="entry name" value="Vaccinia Virus protein VP39"/>
    <property type="match status" value="1"/>
</dbReference>
<dbReference type="InterPro" id="IPR028884">
    <property type="entry name" value="Trm82"/>
</dbReference>
<comment type="caution">
    <text evidence="12">The sequence shown here is derived from an EMBL/GenBank/DDBJ whole genome shotgun (WGS) entry which is preliminary data.</text>
</comment>
<evidence type="ECO:0000256" key="5">
    <source>
        <dbReference type="ARBA" id="ARBA00093337"/>
    </source>
</evidence>
<evidence type="ECO:0000256" key="6">
    <source>
        <dbReference type="ARBA" id="ARBA00093542"/>
    </source>
</evidence>
<dbReference type="CDD" id="cd02440">
    <property type="entry name" value="AdoMet_MTases"/>
    <property type="match status" value="1"/>
</dbReference>
<keyword evidence="13" id="KW-1185">Reference proteome</keyword>
<keyword evidence="2 9" id="KW-0808">Transferase</keyword>
<dbReference type="PANTHER" id="PTHR45904:SF1">
    <property type="entry name" value="TRNA (URACIL-5-)-METHYLTRANSFERASE HOMOLOG B"/>
    <property type="match status" value="1"/>
</dbReference>
<gene>
    <name evidence="12" type="ORF">TCAL_04872</name>
</gene>
<dbReference type="PROSITE" id="PS51687">
    <property type="entry name" value="SAM_MT_RNA_M5U"/>
    <property type="match status" value="1"/>
</dbReference>
<dbReference type="EMBL" id="VCGU01000009">
    <property type="protein sequence ID" value="TRY70763.1"/>
    <property type="molecule type" value="Genomic_DNA"/>
</dbReference>
<evidence type="ECO:0000256" key="2">
    <source>
        <dbReference type="ARBA" id="ARBA00022679"/>
    </source>
</evidence>
<dbReference type="PROSITE" id="PS50082">
    <property type="entry name" value="WD_REPEATS_2"/>
    <property type="match status" value="1"/>
</dbReference>
<dbReference type="GO" id="GO:0003723">
    <property type="term" value="F:RNA binding"/>
    <property type="evidence" value="ECO:0007669"/>
    <property type="project" value="TreeGrafter"/>
</dbReference>
<dbReference type="PROSITE" id="PS50294">
    <property type="entry name" value="WD_REPEATS_REGION"/>
    <property type="match status" value="1"/>
</dbReference>
<dbReference type="InterPro" id="IPR010280">
    <property type="entry name" value="U5_MeTrfase_fam"/>
</dbReference>
<protein>
    <recommendedName>
        <fullName evidence="7">tRNA (guanine-N(7)-)-methyltransferase non-catalytic subunit</fullName>
    </recommendedName>
    <alternativeName>
        <fullName evidence="7">WD repeat-containing protein 4 homolog</fullName>
    </alternativeName>
</protein>
<dbReference type="InterPro" id="IPR036322">
    <property type="entry name" value="WD40_repeat_dom_sf"/>
</dbReference>
<proteinExistence type="inferred from homology"/>
<dbReference type="SMART" id="SM00320">
    <property type="entry name" value="WD40"/>
    <property type="match status" value="3"/>
</dbReference>
<keyword evidence="3 9" id="KW-0949">S-adenosyl-L-methionine</keyword>
<dbReference type="InterPro" id="IPR029063">
    <property type="entry name" value="SAM-dependent_MTases_sf"/>
</dbReference>
<dbReference type="UniPathway" id="UPA00989"/>
<dbReference type="SUPFAM" id="SSF50978">
    <property type="entry name" value="WD40 repeat-like"/>
    <property type="match status" value="1"/>
</dbReference>
<keyword evidence="1 9" id="KW-0489">Methyltransferase</keyword>
<feature type="repeat" description="WD" evidence="8">
    <location>
        <begin position="753"/>
        <end position="793"/>
    </location>
</feature>
<feature type="binding site" evidence="9">
    <location>
        <position position="518"/>
    </location>
    <ligand>
        <name>S-adenosyl-L-methionine</name>
        <dbReference type="ChEBI" id="CHEBI:59789"/>
    </ligand>
</feature>
<dbReference type="InterPro" id="IPR025714">
    <property type="entry name" value="Methyltranfer_dom"/>
</dbReference>
<dbReference type="InterPro" id="IPR015943">
    <property type="entry name" value="WD40/YVTN_repeat-like_dom_sf"/>
</dbReference>
<dbReference type="OMA" id="KIRITHY"/>
<dbReference type="GO" id="GO:0005634">
    <property type="term" value="C:nucleus"/>
    <property type="evidence" value="ECO:0007669"/>
    <property type="project" value="UniProtKB-SubCell"/>
</dbReference>